<proteinExistence type="predicted"/>
<feature type="region of interest" description="Disordered" evidence="1">
    <location>
        <begin position="1"/>
        <end position="28"/>
    </location>
</feature>
<accession>A0AAV4Q0S5</accession>
<gene>
    <name evidence="2" type="primary">AVEN_72598_1</name>
    <name evidence="2" type="ORF">CEXT_158291</name>
</gene>
<keyword evidence="3" id="KW-1185">Reference proteome</keyword>
<name>A0AAV4Q0S5_CAEEX</name>
<evidence type="ECO:0000313" key="2">
    <source>
        <dbReference type="EMBL" id="GIY01008.1"/>
    </source>
</evidence>
<evidence type="ECO:0000256" key="1">
    <source>
        <dbReference type="SAM" id="MobiDB-lite"/>
    </source>
</evidence>
<evidence type="ECO:0000313" key="3">
    <source>
        <dbReference type="Proteomes" id="UP001054945"/>
    </source>
</evidence>
<feature type="compositionally biased region" description="Polar residues" evidence="1">
    <location>
        <begin position="15"/>
        <end position="28"/>
    </location>
</feature>
<sequence>MEEERQSISDDINLPSEQSFPGSFTKGISNSRSLYEIDILADEPLDYEPSEASDTSDIESCKDDSIEITKSEQRIVSFHRVSEENMSVCSTESAQTNQKQSDAFNLKNENKTDFLPENDIQYFQEDTPLMNDVNYTPFSPHPTVELSVNDVQLDTSSIKNTNSCIFDKNKQNDQVQEELSGNDHNLQTSNSCSKNLKLNESICISSYVNGDINSSGRHTSSEEGSENDNDHSFKRKISSDVPKNNSTLVNLMGGLHQSKEAIGFLQNYKDIMCRIQKLSEEGKISEILQIAKKYIPISTYDVQKEIFTEIFFNAIDFVSNPNSSPKMSLEDMILFLRFVREVCQTPFPKCILQATLEKFIEANFSCSVEFFQICKFLCCVHDWEIDMNCLQKFIQLCMQNDCWKQIADFLYTWTRKGPLLHCLCKSFVFQIEKIGYYYERLAEVLFAESYLSHNTVNLISQIGVSFMLEASANEQYEQAFQILNVFNKNNIQFLKLQESLFGMPYVDHMPDPTANLVFPFTVLFAALDVCFHLNKPKEAYAIFQSFSLNLPNSFDSKLKLEIRSAEALKHLLTTAEKDFSMEELSEYATDLLDVYNKYTIAFLKMNKEEFLKWLYPHIFGSKCELYVLKEEALRGLFVYFINKDMTKQANKIFTLGYARNIFEIGKPFLTEQVERNMIVRTCWVKEEIKFVFLKFVESITPFVKRKPRNKGFDRWFSTKIIIKHEGNIKPIVKQLRRYAMDCKTAMNKISEVLKELDPNVKFSQFKNTQLILEPEWVYNFWLHNYSKHCQIKEYFLNSFSLKKKIFSLAVFVQSITIIICTTQITISQQIQDKGTRNVKQTNNKLSLHPQIMKPHRELSTDNGFLNSMKTKKKTQLQCTKQKLNFNNNSEMSKPVSKAIHFENFRIERQIMDVKQPPVQINCNISDTNFINNSEIAKPIPEVNSQFNTKLVDSIKPSCTSNQNVQVSELISRRELPPKLDNCNLSNGNYQILQPPITEIQPNSKLTDGNMKSVLEMKPQEQLQKPDFLKSNVPEIVFQKITFCF</sequence>
<protein>
    <submittedName>
        <fullName evidence="2">Uncharacterized protein</fullName>
    </submittedName>
</protein>
<dbReference type="Proteomes" id="UP001054945">
    <property type="component" value="Unassembled WGS sequence"/>
</dbReference>
<comment type="caution">
    <text evidence="2">The sequence shown here is derived from an EMBL/GenBank/DDBJ whole genome shotgun (WGS) entry which is preliminary data.</text>
</comment>
<dbReference type="AlphaFoldDB" id="A0AAV4Q0S5"/>
<organism evidence="2 3">
    <name type="scientific">Caerostris extrusa</name>
    <name type="common">Bark spider</name>
    <name type="synonym">Caerostris bankana</name>
    <dbReference type="NCBI Taxonomy" id="172846"/>
    <lineage>
        <taxon>Eukaryota</taxon>
        <taxon>Metazoa</taxon>
        <taxon>Ecdysozoa</taxon>
        <taxon>Arthropoda</taxon>
        <taxon>Chelicerata</taxon>
        <taxon>Arachnida</taxon>
        <taxon>Araneae</taxon>
        <taxon>Araneomorphae</taxon>
        <taxon>Entelegynae</taxon>
        <taxon>Araneoidea</taxon>
        <taxon>Araneidae</taxon>
        <taxon>Caerostris</taxon>
    </lineage>
</organism>
<reference evidence="2 3" key="1">
    <citation type="submission" date="2021-06" db="EMBL/GenBank/DDBJ databases">
        <title>Caerostris extrusa draft genome.</title>
        <authorList>
            <person name="Kono N."/>
            <person name="Arakawa K."/>
        </authorList>
    </citation>
    <scope>NUCLEOTIDE SEQUENCE [LARGE SCALE GENOMIC DNA]</scope>
</reference>
<dbReference type="EMBL" id="BPLR01005248">
    <property type="protein sequence ID" value="GIY01008.1"/>
    <property type="molecule type" value="Genomic_DNA"/>
</dbReference>
<feature type="region of interest" description="Disordered" evidence="1">
    <location>
        <begin position="214"/>
        <end position="241"/>
    </location>
</feature>